<keyword evidence="10" id="KW-1185">Reference proteome</keyword>
<keyword evidence="3" id="KW-0378">Hydrolase</keyword>
<dbReference type="CDD" id="cd00882">
    <property type="entry name" value="Ras_like_GTPase"/>
    <property type="match status" value="1"/>
</dbReference>
<dbReference type="Proteomes" id="UP000198855">
    <property type="component" value="Unassembled WGS sequence"/>
</dbReference>
<dbReference type="STRING" id="1045775.SAMN05216378_4952"/>
<dbReference type="SUPFAM" id="SSF52540">
    <property type="entry name" value="P-loop containing nucleoside triphosphate hydrolases"/>
    <property type="match status" value="2"/>
</dbReference>
<evidence type="ECO:0000256" key="3">
    <source>
        <dbReference type="ARBA" id="ARBA00022801"/>
    </source>
</evidence>
<dbReference type="GO" id="GO:0005525">
    <property type="term" value="F:GTP binding"/>
    <property type="evidence" value="ECO:0007669"/>
    <property type="project" value="UniProtKB-KW"/>
</dbReference>
<feature type="region of interest" description="Disordered" evidence="7">
    <location>
        <begin position="533"/>
        <end position="576"/>
    </location>
</feature>
<dbReference type="Gene3D" id="3.40.50.300">
    <property type="entry name" value="P-loop containing nucleotide triphosphate hydrolases"/>
    <property type="match status" value="2"/>
</dbReference>
<dbReference type="InterPro" id="IPR027417">
    <property type="entry name" value="P-loop_NTPase"/>
</dbReference>
<dbReference type="InterPro" id="IPR027094">
    <property type="entry name" value="Mitofusin_fam"/>
</dbReference>
<dbReference type="GO" id="GO:0003924">
    <property type="term" value="F:GTPase activity"/>
    <property type="evidence" value="ECO:0007669"/>
    <property type="project" value="InterPro"/>
</dbReference>
<keyword evidence="6" id="KW-0175">Coiled coil</keyword>
<evidence type="ECO:0000256" key="2">
    <source>
        <dbReference type="ARBA" id="ARBA00022741"/>
    </source>
</evidence>
<feature type="domain" description="Dynamin N-terminal" evidence="8">
    <location>
        <begin position="635"/>
        <end position="862"/>
    </location>
</feature>
<keyword evidence="5" id="KW-0472">Membrane</keyword>
<evidence type="ECO:0000259" key="8">
    <source>
        <dbReference type="Pfam" id="PF00350"/>
    </source>
</evidence>
<accession>A0A1I2FMI3</accession>
<sequence>MMETTVRGMTEALSNAAAEMQAAGDSLHAKQVLELNSKLAEGRLTVAFCGHFSAGKSTLVNRLCGAELLPSSPIPTSANVVAIRGGETAKASVVSIRNGEHVSADIPLEQLAAYCKDGENIESVSIYYPTERLGNHTVLLDTPGIDSTDDAHRMSTESALHLADVVFYVMDYNHVQSEINFAFAKQLKDWGKPLYFIVNQIDKHRDRELSFEQYRKSVEEAFQAWHLEPAGIVYLSLRQTDHPHQEWEQLELLLSQLAAERVPLAAYSVDASLRHLVAEHEKWWDMRDEPERERLIAEAGGEEAAAKVKEEMAQLEAEKSRLAAESERIRVELRRSVQSLLDNAIITPAPLRDKAHVFLESRKPGFKTGLLFAGAKTAAEQERRLEVFHTEFAAQVNAAIDWHVKDLLRRAAEQAGYPADRIEQELTTGLTWQPEPEWLVEKVNTGATFGNEYTMVYSRELAAEVKLIYRKNAFEIIDVLAKHIAAASKAAADEAAAQLAALGAQADALTQLAALGQRAAAHAAKLAAALPPRAQRPSLPAPHKASASAPAASAAAAPGGNAADAPAQPRAAGARASAPQAGAALAGGAALAQQHGAATRLERAAALLAPYAPLTASADAMLGRANRLRDSRFTIALFGAFSAGKSSLANALLGEPVLPVSPNPTTAAINRLVPPTAEHEHGTALVVMKSYDAIIEDLRYSLALLGEDASESALPNASAIMLAIDMLTPDAIHAGGRPHYSFLRAARKGWDAHEALLGTEISVSQDEYEKFVAEESRSCFVSEIALHYDCPLTRQGIVLVDTPGADSVNARHTGVAFNYIKNADAVLFVTYYNHAFSQADRQFLMQLGRVKDQFELDKMFFLVNAADLAADAEELEGVLSHVETNLLQHGIRNPRLFPVSSLQGLDAKMDGSMELLEQSGIDAFEQSFLGFVQNDLGKLAIDAAEQEITRAASTVAGWLKSAAGDAASRLAESERLGELQAEANASITAFKENDPPAQLLQELNELLYYVVQRIQLRFGEFYNYAFNPSTLQDDGRDLRKMIWTAWLELQRQVQTELSQELQATTLRMDRKVNGLLKKLYAALTEQLESLINGYSAAAYAAKDLPTPEAVTEWTMSGVDAKWLWGWFKSPRHFFEGDGKAALRKELETAISPALQAWMNEHIDSWSGLYTGLWRQCAEETGVTLADDLSRYVQGMQSSLSDEADTGQLSNLHHQIKELQASAIA</sequence>
<name>A0A1I2FMI3_9BACL</name>
<evidence type="ECO:0000256" key="1">
    <source>
        <dbReference type="ARBA" id="ARBA00004370"/>
    </source>
</evidence>
<proteinExistence type="predicted"/>
<organism evidence="9 10">
    <name type="scientific">Paenibacillus catalpae</name>
    <dbReference type="NCBI Taxonomy" id="1045775"/>
    <lineage>
        <taxon>Bacteria</taxon>
        <taxon>Bacillati</taxon>
        <taxon>Bacillota</taxon>
        <taxon>Bacilli</taxon>
        <taxon>Bacillales</taxon>
        <taxon>Paenibacillaceae</taxon>
        <taxon>Paenibacillus</taxon>
    </lineage>
</organism>
<dbReference type="PANTHER" id="PTHR10465:SF0">
    <property type="entry name" value="SARCALUMENIN"/>
    <property type="match status" value="1"/>
</dbReference>
<dbReference type="PANTHER" id="PTHR10465">
    <property type="entry name" value="TRANSMEMBRANE GTPASE FZO1"/>
    <property type="match status" value="1"/>
</dbReference>
<keyword evidence="4" id="KW-0342">GTP-binding</keyword>
<dbReference type="InterPro" id="IPR045063">
    <property type="entry name" value="Dynamin_N"/>
</dbReference>
<evidence type="ECO:0000313" key="9">
    <source>
        <dbReference type="EMBL" id="SFF06704.1"/>
    </source>
</evidence>
<dbReference type="Pfam" id="PF00350">
    <property type="entry name" value="Dynamin_N"/>
    <property type="match status" value="2"/>
</dbReference>
<dbReference type="OrthoDB" id="5477114at2"/>
<dbReference type="AlphaFoldDB" id="A0A1I2FMI3"/>
<evidence type="ECO:0000256" key="5">
    <source>
        <dbReference type="ARBA" id="ARBA00023136"/>
    </source>
</evidence>
<feature type="domain" description="Dynamin N-terminal" evidence="8">
    <location>
        <begin position="46"/>
        <end position="200"/>
    </location>
</feature>
<evidence type="ECO:0000256" key="4">
    <source>
        <dbReference type="ARBA" id="ARBA00023134"/>
    </source>
</evidence>
<dbReference type="RefSeq" id="WP_091189080.1">
    <property type="nucleotide sequence ID" value="NZ_FOMT01000005.1"/>
</dbReference>
<gene>
    <name evidence="9" type="ORF">SAMN05216378_4952</name>
</gene>
<keyword evidence="2" id="KW-0547">Nucleotide-binding</keyword>
<protein>
    <submittedName>
        <fullName evidence="9">Dynamin family protein</fullName>
    </submittedName>
</protein>
<dbReference type="EMBL" id="FOMT01000005">
    <property type="protein sequence ID" value="SFF06704.1"/>
    <property type="molecule type" value="Genomic_DNA"/>
</dbReference>
<reference evidence="10" key="1">
    <citation type="submission" date="2016-10" db="EMBL/GenBank/DDBJ databases">
        <authorList>
            <person name="Varghese N."/>
            <person name="Submissions S."/>
        </authorList>
    </citation>
    <scope>NUCLEOTIDE SEQUENCE [LARGE SCALE GENOMIC DNA]</scope>
    <source>
        <strain evidence="10">CGMCC 1.10784</strain>
    </source>
</reference>
<dbReference type="GO" id="GO:0016020">
    <property type="term" value="C:membrane"/>
    <property type="evidence" value="ECO:0007669"/>
    <property type="project" value="UniProtKB-SubCell"/>
</dbReference>
<comment type="subcellular location">
    <subcellularLocation>
        <location evidence="1">Membrane</location>
    </subcellularLocation>
</comment>
<feature type="coiled-coil region" evidence="6">
    <location>
        <begin position="298"/>
        <end position="332"/>
    </location>
</feature>
<evidence type="ECO:0000256" key="7">
    <source>
        <dbReference type="SAM" id="MobiDB-lite"/>
    </source>
</evidence>
<dbReference type="CDD" id="cd09912">
    <property type="entry name" value="DLP_2"/>
    <property type="match status" value="2"/>
</dbReference>
<evidence type="ECO:0000313" key="10">
    <source>
        <dbReference type="Proteomes" id="UP000198855"/>
    </source>
</evidence>
<evidence type="ECO:0000256" key="6">
    <source>
        <dbReference type="SAM" id="Coils"/>
    </source>
</evidence>